<accession>A0A8H3LMK5</accession>
<organism evidence="2 3">
    <name type="scientific">Rhizophagus clarus</name>
    <dbReference type="NCBI Taxonomy" id="94130"/>
    <lineage>
        <taxon>Eukaryota</taxon>
        <taxon>Fungi</taxon>
        <taxon>Fungi incertae sedis</taxon>
        <taxon>Mucoromycota</taxon>
        <taxon>Glomeromycotina</taxon>
        <taxon>Glomeromycetes</taxon>
        <taxon>Glomerales</taxon>
        <taxon>Glomeraceae</taxon>
        <taxon>Rhizophagus</taxon>
    </lineage>
</organism>
<evidence type="ECO:0000256" key="1">
    <source>
        <dbReference type="SAM" id="MobiDB-lite"/>
    </source>
</evidence>
<feature type="compositionally biased region" description="Basic and acidic residues" evidence="1">
    <location>
        <begin position="44"/>
        <end position="53"/>
    </location>
</feature>
<sequence>MKFYIVYRGKFCNFQIPCDKTRGIIFSVGRSGYMEFPCGITRSDPPDKSKENIENLPPAPPGPDATNQMIFPVAASNAHVISDFQIVIASKTQAFDLEHALTNKGNL</sequence>
<dbReference type="AlphaFoldDB" id="A0A8H3LMK5"/>
<evidence type="ECO:0000313" key="3">
    <source>
        <dbReference type="Proteomes" id="UP000615446"/>
    </source>
</evidence>
<dbReference type="Proteomes" id="UP000615446">
    <property type="component" value="Unassembled WGS sequence"/>
</dbReference>
<protein>
    <submittedName>
        <fullName evidence="2">Uncharacterized protein</fullName>
    </submittedName>
</protein>
<proteinExistence type="predicted"/>
<comment type="caution">
    <text evidence="2">The sequence shown here is derived from an EMBL/GenBank/DDBJ whole genome shotgun (WGS) entry which is preliminary data.</text>
</comment>
<name>A0A8H3LMK5_9GLOM</name>
<evidence type="ECO:0000313" key="2">
    <source>
        <dbReference type="EMBL" id="GES88711.1"/>
    </source>
</evidence>
<feature type="region of interest" description="Disordered" evidence="1">
    <location>
        <begin position="40"/>
        <end position="68"/>
    </location>
</feature>
<reference evidence="2" key="1">
    <citation type="submission" date="2019-10" db="EMBL/GenBank/DDBJ databases">
        <title>Conservation and host-specific expression of non-tandemly repeated heterogenous ribosome RNA gene in arbuscular mycorrhizal fungi.</title>
        <authorList>
            <person name="Maeda T."/>
            <person name="Kobayashi Y."/>
            <person name="Nakagawa T."/>
            <person name="Ezawa T."/>
            <person name="Yamaguchi K."/>
            <person name="Bino T."/>
            <person name="Nishimoto Y."/>
            <person name="Shigenobu S."/>
            <person name="Kawaguchi M."/>
        </authorList>
    </citation>
    <scope>NUCLEOTIDE SEQUENCE</scope>
    <source>
        <strain evidence="2">HR1</strain>
    </source>
</reference>
<gene>
    <name evidence="2" type="ORF">RCL2_001564200</name>
</gene>
<dbReference type="EMBL" id="BLAL01000182">
    <property type="protein sequence ID" value="GES88711.1"/>
    <property type="molecule type" value="Genomic_DNA"/>
</dbReference>